<feature type="transmembrane region" description="Helical" evidence="11">
    <location>
        <begin position="458"/>
        <end position="478"/>
    </location>
</feature>
<feature type="transmembrane region" description="Helical" evidence="11">
    <location>
        <begin position="396"/>
        <end position="415"/>
    </location>
</feature>
<evidence type="ECO:0000256" key="6">
    <source>
        <dbReference type="ARBA" id="ARBA00022989"/>
    </source>
</evidence>
<feature type="transmembrane region" description="Helical" evidence="11">
    <location>
        <begin position="39"/>
        <end position="65"/>
    </location>
</feature>
<feature type="transmembrane region" description="Helical" evidence="11">
    <location>
        <begin position="166"/>
        <end position="187"/>
    </location>
</feature>
<evidence type="ECO:0000256" key="10">
    <source>
        <dbReference type="SAM" id="MobiDB-lite"/>
    </source>
</evidence>
<dbReference type="CDD" id="cd13137">
    <property type="entry name" value="MATE_NorM_like"/>
    <property type="match status" value="1"/>
</dbReference>
<evidence type="ECO:0000256" key="1">
    <source>
        <dbReference type="ARBA" id="ARBA00004651"/>
    </source>
</evidence>
<dbReference type="InterPro" id="IPR002528">
    <property type="entry name" value="MATE_fam"/>
</dbReference>
<keyword evidence="4" id="KW-1003">Cell membrane</keyword>
<organism evidence="12">
    <name type="scientific">Oceaniferula spumae</name>
    <dbReference type="NCBI Taxonomy" id="2979115"/>
    <lineage>
        <taxon>Bacteria</taxon>
        <taxon>Pseudomonadati</taxon>
        <taxon>Verrucomicrobiota</taxon>
        <taxon>Verrucomicrobiia</taxon>
        <taxon>Verrucomicrobiales</taxon>
        <taxon>Verrucomicrobiaceae</taxon>
        <taxon>Oceaniferula</taxon>
    </lineage>
</organism>
<dbReference type="NCBIfam" id="TIGR00797">
    <property type="entry name" value="matE"/>
    <property type="match status" value="1"/>
</dbReference>
<feature type="region of interest" description="Disordered" evidence="10">
    <location>
        <begin position="1"/>
        <end position="20"/>
    </location>
</feature>
<protein>
    <recommendedName>
        <fullName evidence="9">Multidrug-efflux transporter</fullName>
    </recommendedName>
</protein>
<comment type="subcellular location">
    <subcellularLocation>
        <location evidence="1">Cell membrane</location>
        <topology evidence="1">Multi-pass membrane protein</topology>
    </subcellularLocation>
</comment>
<dbReference type="GO" id="GO:0006811">
    <property type="term" value="P:monoatomic ion transport"/>
    <property type="evidence" value="ECO:0007669"/>
    <property type="project" value="UniProtKB-KW"/>
</dbReference>
<evidence type="ECO:0000256" key="4">
    <source>
        <dbReference type="ARBA" id="ARBA00022475"/>
    </source>
</evidence>
<name>A0AAT9FHK6_9BACT</name>
<keyword evidence="7" id="KW-0406">Ion transport</keyword>
<feature type="transmembrane region" description="Helical" evidence="11">
    <location>
        <begin position="194"/>
        <end position="213"/>
    </location>
</feature>
<evidence type="ECO:0000256" key="5">
    <source>
        <dbReference type="ARBA" id="ARBA00022692"/>
    </source>
</evidence>
<feature type="transmembrane region" description="Helical" evidence="11">
    <location>
        <begin position="357"/>
        <end position="376"/>
    </location>
</feature>
<dbReference type="GO" id="GO:0005886">
    <property type="term" value="C:plasma membrane"/>
    <property type="evidence" value="ECO:0007669"/>
    <property type="project" value="UniProtKB-SubCell"/>
</dbReference>
<evidence type="ECO:0000313" key="12">
    <source>
        <dbReference type="EMBL" id="BDS05443.1"/>
    </source>
</evidence>
<sequence length="487" mass="53250">MSSEEFQAVEGGESHSAMDDTSPMALGGKLAGLSLPRQVLALALWPFLQNLMGVGVGFADMMIAGRMESGQAGEAIMDMMGAGMYLMWLLMILQGAMATGAMALVSRSTGARDMKSANLALGQSLLLGIISGVVSGIAIWLVVPYMGRFFGLSPLAQEYITEYMRMAAWLAPFSGVMFVASSCLRAYGDTMRPFWAMLLVNVVNVLTSLYFVYELGWGVKGLAAGTVIGWACGAAMILWFLRPGSKLRMKDDEEDPLSDSLELSIENLRYDMPMLRRIWRISWPSMIEIIGMWSVHAVGIYFIGTMKAGTIGAHAMVVRLESVSFMPGFAIGMAASTLTGQYLGAKDPDMAKKAVRFCWLLAIISMGGAGVLISVFNTEFLSLFGDPASEQFQVAAPVIRFVGLFQILTATMMVMKMSMRGAGDTRTVTIYSFVSMGLVRVGLLWLMIHNFDLNLLQVWQVMMLDVLLQGGIFVWLHFRGGWLTREV</sequence>
<evidence type="ECO:0000256" key="11">
    <source>
        <dbReference type="SAM" id="Phobius"/>
    </source>
</evidence>
<dbReference type="InterPro" id="IPR050222">
    <property type="entry name" value="MATE_MdtK"/>
</dbReference>
<dbReference type="PANTHER" id="PTHR43298">
    <property type="entry name" value="MULTIDRUG RESISTANCE PROTEIN NORM-RELATED"/>
    <property type="match status" value="1"/>
</dbReference>
<evidence type="ECO:0000256" key="3">
    <source>
        <dbReference type="ARBA" id="ARBA00022449"/>
    </source>
</evidence>
<feature type="transmembrane region" description="Helical" evidence="11">
    <location>
        <begin position="427"/>
        <end position="446"/>
    </location>
</feature>
<dbReference type="KEGG" id="osu:NT6N_04830"/>
<keyword evidence="6 11" id="KW-1133">Transmembrane helix</keyword>
<keyword evidence="3" id="KW-0050">Antiport</keyword>
<evidence type="ECO:0000256" key="2">
    <source>
        <dbReference type="ARBA" id="ARBA00022448"/>
    </source>
</evidence>
<reference evidence="12" key="1">
    <citation type="submission" date="2024-07" db="EMBL/GenBank/DDBJ databases">
        <title>Complete genome sequence of Verrucomicrobiaceae bacterium NT6N.</title>
        <authorList>
            <person name="Huang C."/>
            <person name="Takami H."/>
            <person name="Hamasaki K."/>
        </authorList>
    </citation>
    <scope>NUCLEOTIDE SEQUENCE</scope>
    <source>
        <strain evidence="12">NT6N</strain>
    </source>
</reference>
<dbReference type="AlphaFoldDB" id="A0AAT9FHK6"/>
<dbReference type="PANTHER" id="PTHR43298:SF2">
    <property type="entry name" value="FMN_FAD EXPORTER YEEO-RELATED"/>
    <property type="match status" value="1"/>
</dbReference>
<dbReference type="GO" id="GO:0042910">
    <property type="term" value="F:xenobiotic transmembrane transporter activity"/>
    <property type="evidence" value="ECO:0007669"/>
    <property type="project" value="InterPro"/>
</dbReference>
<dbReference type="InterPro" id="IPR048279">
    <property type="entry name" value="MdtK-like"/>
</dbReference>
<proteinExistence type="predicted"/>
<gene>
    <name evidence="12" type="primary">norM_1</name>
    <name evidence="12" type="ORF">NT6N_04830</name>
</gene>
<evidence type="ECO:0000256" key="8">
    <source>
        <dbReference type="ARBA" id="ARBA00023136"/>
    </source>
</evidence>
<dbReference type="EMBL" id="AP026866">
    <property type="protein sequence ID" value="BDS05443.1"/>
    <property type="molecule type" value="Genomic_DNA"/>
</dbReference>
<dbReference type="GO" id="GO:0015297">
    <property type="term" value="F:antiporter activity"/>
    <property type="evidence" value="ECO:0007669"/>
    <property type="project" value="UniProtKB-KW"/>
</dbReference>
<keyword evidence="8 11" id="KW-0472">Membrane</keyword>
<dbReference type="Pfam" id="PF01554">
    <property type="entry name" value="MatE"/>
    <property type="match status" value="2"/>
</dbReference>
<feature type="transmembrane region" description="Helical" evidence="11">
    <location>
        <begin position="281"/>
        <end position="303"/>
    </location>
</feature>
<keyword evidence="5 11" id="KW-0812">Transmembrane</keyword>
<feature type="transmembrane region" description="Helical" evidence="11">
    <location>
        <begin position="85"/>
        <end position="105"/>
    </location>
</feature>
<evidence type="ECO:0000256" key="7">
    <source>
        <dbReference type="ARBA" id="ARBA00023065"/>
    </source>
</evidence>
<accession>A0AAT9FHK6</accession>
<keyword evidence="2" id="KW-0813">Transport</keyword>
<feature type="transmembrane region" description="Helical" evidence="11">
    <location>
        <begin position="125"/>
        <end position="146"/>
    </location>
</feature>
<feature type="transmembrane region" description="Helical" evidence="11">
    <location>
        <begin position="219"/>
        <end position="241"/>
    </location>
</feature>
<dbReference type="PIRSF" id="PIRSF006603">
    <property type="entry name" value="DinF"/>
    <property type="match status" value="1"/>
</dbReference>
<feature type="transmembrane region" description="Helical" evidence="11">
    <location>
        <begin position="323"/>
        <end position="345"/>
    </location>
</feature>
<evidence type="ECO:0000256" key="9">
    <source>
        <dbReference type="ARBA" id="ARBA00031636"/>
    </source>
</evidence>